<organism evidence="1 2">
    <name type="scientific">Priestia megaterium</name>
    <name type="common">Bacillus megaterium</name>
    <dbReference type="NCBI Taxonomy" id="1404"/>
    <lineage>
        <taxon>Bacteria</taxon>
        <taxon>Bacillati</taxon>
        <taxon>Bacillota</taxon>
        <taxon>Bacilli</taxon>
        <taxon>Bacillales</taxon>
        <taxon>Bacillaceae</taxon>
        <taxon>Priestia</taxon>
    </lineage>
</organism>
<name>A0A6M6E9S6_PRIMG</name>
<sequence>MSRDKELIFENTKPTYLKFYVYKKKSGTTASAYFSDGLLNLIKERNFISLEMGFNKTTHTVFLKFHNNDDAISLITSQGNYKRSITVNAQLKKLLIDNEVNLADSFTLREIENNLFSLGKEVSYDENIKKEAKLIEWFGVNGQTQGKKPQGELWVKFYNFGPRITTMRISKELKILAQQYRMTHIKLGFSKNSHSLFIKLNNEGQGASILNKFNEYKEKSIFIQMDAAYLKNSGVYIKPTSIYFLQLKDNFTFQLSLSEKNKLDTGEIHWGPNKARKEDLWIKYYTHKSVEQGLFVSNGLLNLAQQNKMTFMQYGFIKETGSTFIRLNNKGNGLPLINQHNEYKYNKEISASKIIYYLNSVDIYVNFKEPYYLIEYLEEKDSWVFEILSPIRSSSYAEPIHWISNEELRLIYREREVKRKSISKSEGDKETYSIDEPELYAEASDFPDEELDIEENNDEDFDIEEINEERKKMSSFVKFSENDPFAHSLSLSKKLLRFCTEQGATHLQIESHLENNAKEVYLKLNSSGKGASLINSDYTYKKSIDVTNIFKTINKEEENLKSTAWYSGERIEDSVFKITAQFWY</sequence>
<dbReference type="RefSeq" id="WP_171778320.1">
    <property type="nucleotide sequence ID" value="NZ_CP045273.1"/>
</dbReference>
<keyword evidence="1" id="KW-0614">Plasmid</keyword>
<gene>
    <name evidence="1" type="ORF">FDZ14_30055</name>
</gene>
<dbReference type="EMBL" id="CP045273">
    <property type="protein sequence ID" value="QJX80335.1"/>
    <property type="molecule type" value="Genomic_DNA"/>
</dbReference>
<dbReference type="Proteomes" id="UP000501076">
    <property type="component" value="Plasmid pFDU301A"/>
</dbReference>
<accession>A0A6M6E9S6</accession>
<evidence type="ECO:0000313" key="2">
    <source>
        <dbReference type="Proteomes" id="UP000501076"/>
    </source>
</evidence>
<evidence type="ECO:0000313" key="1">
    <source>
        <dbReference type="EMBL" id="QJX80335.1"/>
    </source>
</evidence>
<geneLocation type="plasmid" evidence="2">
    <name>pfdu301a</name>
</geneLocation>
<dbReference type="AlphaFoldDB" id="A0A6M6E9S6"/>
<protein>
    <submittedName>
        <fullName evidence="1">Uncharacterized protein</fullName>
    </submittedName>
</protein>
<reference evidence="1 2" key="1">
    <citation type="submission" date="2019-10" db="EMBL/GenBank/DDBJ databases">
        <title>Complete genome sequences for adaption low water activity.</title>
        <authorList>
            <person name="Zhao L."/>
            <person name="Zhong J."/>
        </authorList>
    </citation>
    <scope>NUCLEOTIDE SEQUENCE [LARGE SCALE GENOMIC DNA]</scope>
    <source>
        <strain evidence="1 2">FDU301</strain>
        <plasmid evidence="2">pfdu301a</plasmid>
    </source>
</reference>
<proteinExistence type="predicted"/>